<evidence type="ECO:0000256" key="3">
    <source>
        <dbReference type="ARBA" id="ARBA00022605"/>
    </source>
</evidence>
<comment type="caution">
    <text evidence="9">The sequence shown here is derived from an EMBL/GenBank/DDBJ whole genome shotgun (WGS) entry which is preliminary data.</text>
</comment>
<dbReference type="GO" id="GO:0006529">
    <property type="term" value="P:asparagine biosynthetic process"/>
    <property type="evidence" value="ECO:0007669"/>
    <property type="project" value="UniProtKB-UniRule"/>
</dbReference>
<keyword evidence="4" id="KW-0547">Nucleotide-binding</keyword>
<keyword evidence="5" id="KW-0067">ATP-binding</keyword>
<evidence type="ECO:0000259" key="8">
    <source>
        <dbReference type="PROSITE" id="PS50862"/>
    </source>
</evidence>
<evidence type="ECO:0000313" key="10">
    <source>
        <dbReference type="Proteomes" id="UP000320811"/>
    </source>
</evidence>
<dbReference type="SUPFAM" id="SSF55681">
    <property type="entry name" value="Class II aaRS and biotin synthetases"/>
    <property type="match status" value="1"/>
</dbReference>
<evidence type="ECO:0000256" key="6">
    <source>
        <dbReference type="ARBA" id="ARBA00022888"/>
    </source>
</evidence>
<dbReference type="InterPro" id="IPR004618">
    <property type="entry name" value="AsnA"/>
</dbReference>
<dbReference type="EC" id="6.3.1.1" evidence="7"/>
<reference evidence="9 10" key="1">
    <citation type="submission" date="2019-06" db="EMBL/GenBank/DDBJ databases">
        <title>Sorghum-associated microbial communities from plants grown in Nebraska, USA.</title>
        <authorList>
            <person name="Schachtman D."/>
        </authorList>
    </citation>
    <scope>NUCLEOTIDE SEQUENCE [LARGE SCALE GENOMIC DNA]</scope>
    <source>
        <strain evidence="9 10">1209</strain>
    </source>
</reference>
<sequence length="328" mass="37255">MQMTKPAKVSKEELLYGEKGVSLIKDYFSTQLCKQLSLTKVSAPLFVKSGTGFNDDLNGVEQPIRFNLKNIPYQVEIVQSLAKWKRMRLYELDMEPETGIVTDMRAIRPDEVVSDIHSFYVDQWDWEKCILDKHRNIPYLKETVKKIYQAILDTNKMLEEKHVRVLDLPESVYFIHSEELLQLYPDLDCKERENRIAKLHGAVFIMGIGGKLSNNAVHDDRAPDYDDWSSDNEDGYQGLNGDLILWSPALGRALEISSMGIRVNAASLGSQLTLLGCEQRSGLQFHNNVLNNVYPLSIGGGIGQSRLCMFLLQKKKISEVQSGIWPDA</sequence>
<keyword evidence="3" id="KW-0028">Amino-acid biosynthesis</keyword>
<dbReference type="PIRSF" id="PIRSF001555">
    <property type="entry name" value="Asp_ammon_ligase"/>
    <property type="match status" value="1"/>
</dbReference>
<dbReference type="Gene3D" id="3.30.930.10">
    <property type="entry name" value="Bira Bifunctional Protein, Domain 2"/>
    <property type="match status" value="1"/>
</dbReference>
<proteinExistence type="predicted"/>
<evidence type="ECO:0000256" key="5">
    <source>
        <dbReference type="ARBA" id="ARBA00022840"/>
    </source>
</evidence>
<dbReference type="InterPro" id="IPR006195">
    <property type="entry name" value="aa-tRNA-synth_II"/>
</dbReference>
<dbReference type="InterPro" id="IPR045864">
    <property type="entry name" value="aa-tRNA-synth_II/BPL/LPL"/>
</dbReference>
<protein>
    <recommendedName>
        <fullName evidence="7">Aspartate--ammonia ligase</fullName>
        <ecNumber evidence="7">6.3.1.1</ecNumber>
    </recommendedName>
</protein>
<evidence type="ECO:0000256" key="1">
    <source>
        <dbReference type="ARBA" id="ARBA00022490"/>
    </source>
</evidence>
<dbReference type="RefSeq" id="WP_246121199.1">
    <property type="nucleotide sequence ID" value="NZ_VIWO01000006.1"/>
</dbReference>
<dbReference type="GO" id="GO:0004071">
    <property type="term" value="F:aspartate-ammonia ligase activity"/>
    <property type="evidence" value="ECO:0007669"/>
    <property type="project" value="UniProtKB-UniRule"/>
</dbReference>
<dbReference type="Pfam" id="PF03590">
    <property type="entry name" value="AsnA"/>
    <property type="match status" value="1"/>
</dbReference>
<keyword evidence="6" id="KW-0061">Asparagine biosynthesis</keyword>
<evidence type="ECO:0000256" key="4">
    <source>
        <dbReference type="ARBA" id="ARBA00022741"/>
    </source>
</evidence>
<keyword evidence="10" id="KW-1185">Reference proteome</keyword>
<keyword evidence="2 9" id="KW-0436">Ligase</keyword>
<feature type="domain" description="Aminoacyl-transfer RNA synthetases class-II family profile" evidence="8">
    <location>
        <begin position="105"/>
        <end position="326"/>
    </location>
</feature>
<name>A0A561PLH9_9BACT</name>
<evidence type="ECO:0000256" key="7">
    <source>
        <dbReference type="NCBIfam" id="TIGR00669"/>
    </source>
</evidence>
<dbReference type="GO" id="GO:0005829">
    <property type="term" value="C:cytosol"/>
    <property type="evidence" value="ECO:0007669"/>
    <property type="project" value="TreeGrafter"/>
</dbReference>
<dbReference type="Proteomes" id="UP000320811">
    <property type="component" value="Unassembled WGS sequence"/>
</dbReference>
<dbReference type="EMBL" id="VIWO01000006">
    <property type="protein sequence ID" value="TWF38968.1"/>
    <property type="molecule type" value="Genomic_DNA"/>
</dbReference>
<dbReference type="PROSITE" id="PS50862">
    <property type="entry name" value="AA_TRNA_LIGASE_II"/>
    <property type="match status" value="1"/>
</dbReference>
<accession>A0A561PLH9</accession>
<dbReference type="PANTHER" id="PTHR30073:SF5">
    <property type="entry name" value="ASPARTATE--AMMONIA LIGASE"/>
    <property type="match status" value="1"/>
</dbReference>
<organism evidence="9 10">
    <name type="scientific">Chitinophaga polysaccharea</name>
    <dbReference type="NCBI Taxonomy" id="1293035"/>
    <lineage>
        <taxon>Bacteria</taxon>
        <taxon>Pseudomonadati</taxon>
        <taxon>Bacteroidota</taxon>
        <taxon>Chitinophagia</taxon>
        <taxon>Chitinophagales</taxon>
        <taxon>Chitinophagaceae</taxon>
        <taxon>Chitinophaga</taxon>
    </lineage>
</organism>
<gene>
    <name evidence="9" type="ORF">FHW36_106191</name>
</gene>
<dbReference type="AlphaFoldDB" id="A0A561PLH9"/>
<evidence type="ECO:0000256" key="2">
    <source>
        <dbReference type="ARBA" id="ARBA00022598"/>
    </source>
</evidence>
<dbReference type="PANTHER" id="PTHR30073">
    <property type="entry name" value="ASPARTATE--AMMONIA LIGASE"/>
    <property type="match status" value="1"/>
</dbReference>
<dbReference type="GO" id="GO:0005524">
    <property type="term" value="F:ATP binding"/>
    <property type="evidence" value="ECO:0007669"/>
    <property type="project" value="UniProtKB-KW"/>
</dbReference>
<keyword evidence="1" id="KW-0963">Cytoplasm</keyword>
<dbReference type="NCBIfam" id="TIGR00669">
    <property type="entry name" value="asnA"/>
    <property type="match status" value="1"/>
</dbReference>
<evidence type="ECO:0000313" key="9">
    <source>
        <dbReference type="EMBL" id="TWF38968.1"/>
    </source>
</evidence>